<dbReference type="SUPFAM" id="SSF46689">
    <property type="entry name" value="Homeodomain-like"/>
    <property type="match status" value="1"/>
</dbReference>
<dbReference type="NCBIfam" id="TIGR01557">
    <property type="entry name" value="myb_SHAQKYF"/>
    <property type="match status" value="1"/>
</dbReference>
<dbReference type="eggNOG" id="KOG1601">
    <property type="taxonomic scope" value="Eukaryota"/>
</dbReference>
<keyword evidence="4" id="KW-0805">Transcription regulation</keyword>
<evidence type="ECO:0000256" key="6">
    <source>
        <dbReference type="ARBA" id="ARBA00023163"/>
    </source>
</evidence>
<dbReference type="GO" id="GO:0003677">
    <property type="term" value="F:DNA binding"/>
    <property type="evidence" value="ECO:0007669"/>
    <property type="project" value="InterPro"/>
</dbReference>
<accession>B9SJX5</accession>
<evidence type="ECO:0000256" key="7">
    <source>
        <dbReference type="ARBA" id="ARBA00023242"/>
    </source>
</evidence>
<dbReference type="InterPro" id="IPR001005">
    <property type="entry name" value="SANT/Myb"/>
</dbReference>
<gene>
    <name evidence="11" type="ORF">RCOM_0577360</name>
</gene>
<proteinExistence type="predicted"/>
<evidence type="ECO:0000313" key="11">
    <source>
        <dbReference type="EMBL" id="EEF36083.1"/>
    </source>
</evidence>
<evidence type="ECO:0000256" key="3">
    <source>
        <dbReference type="ARBA" id="ARBA00023012"/>
    </source>
</evidence>
<dbReference type="FunFam" id="1.10.10.60:FF:000007">
    <property type="entry name" value="Two-component response regulator"/>
    <property type="match status" value="1"/>
</dbReference>
<dbReference type="SUPFAM" id="SSF52172">
    <property type="entry name" value="CheY-like"/>
    <property type="match status" value="1"/>
</dbReference>
<evidence type="ECO:0000256" key="5">
    <source>
        <dbReference type="ARBA" id="ARBA00023159"/>
    </source>
</evidence>
<dbReference type="InterPro" id="IPR017930">
    <property type="entry name" value="Myb_dom"/>
</dbReference>
<comment type="caution">
    <text evidence="8">Lacks conserved residue(s) required for the propagation of feature annotation.</text>
</comment>
<dbReference type="PANTHER" id="PTHR43874:SF87">
    <property type="entry name" value="HTH MYB-TYPE DOMAIN-CONTAINING PROTEIN"/>
    <property type="match status" value="1"/>
</dbReference>
<evidence type="ECO:0000313" key="12">
    <source>
        <dbReference type="Proteomes" id="UP000008311"/>
    </source>
</evidence>
<dbReference type="GO" id="GO:0000160">
    <property type="term" value="P:phosphorelay signal transduction system"/>
    <property type="evidence" value="ECO:0007669"/>
    <property type="project" value="UniProtKB-KW"/>
</dbReference>
<dbReference type="Pfam" id="PF00249">
    <property type="entry name" value="Myb_DNA-binding"/>
    <property type="match status" value="1"/>
</dbReference>
<keyword evidence="3" id="KW-0902">Two-component regulatory system</keyword>
<dbReference type="PROSITE" id="PS51294">
    <property type="entry name" value="HTH_MYB"/>
    <property type="match status" value="1"/>
</dbReference>
<protein>
    <submittedName>
        <fullName evidence="11">Uncharacterized protein</fullName>
    </submittedName>
</protein>
<evidence type="ECO:0000256" key="8">
    <source>
        <dbReference type="PROSITE-ProRule" id="PRU00169"/>
    </source>
</evidence>
<sequence>MVQEQKGRFKLAMANANMPDMDSLELLHALLDKDIPVILISSETSVFAARKAIAEGASFILHEPISIDDLRYVWQHAYRNRRNAADQTQNETCQEKENGSNISQYPVIQETTENACKEDEVEGNAKETYALIEKDCSKTLENTITEHSMTDSNEKQGVEKIKRRNEVRHEEQREKRVKIIFEEENHKWKKTIIEEEIEEKSSSDRRSRVLWTPELHLKFTAAISALGDKKARPKPILEMMNVPHLTQRQVASHLQKYKSQVRRICETGTTSLPAVCRSSNFAGRTRVLDAADKNTSAAVCEQGSQSSDFGIRDILRMSESFYRFRTPNIISSNSSQSKSQVPVTSSSTTIQELLDCLAGKGTSGNVPTPCAAKLPTNFINEENPKLDIMEASVPISGNESCADKFRKDLIDVDRGTDSMEISNTNSVNVPDTYMSTAGFANEELDALTYLSLNDQGLPNLDKDLTGFGDLNQELDPMEVLSPTSRNVSNDTAVSALPANQSQIQSKYADIWNMLEEEPDGSFNDLEGEANPEDIDRYCQWLTNVMLGNS</sequence>
<evidence type="ECO:0000256" key="2">
    <source>
        <dbReference type="ARBA" id="ARBA00022553"/>
    </source>
</evidence>
<dbReference type="InParanoid" id="B9SJX5"/>
<evidence type="ECO:0000256" key="1">
    <source>
        <dbReference type="ARBA" id="ARBA00004123"/>
    </source>
</evidence>
<dbReference type="Proteomes" id="UP000008311">
    <property type="component" value="Unassembled WGS sequence"/>
</dbReference>
<evidence type="ECO:0000256" key="4">
    <source>
        <dbReference type="ARBA" id="ARBA00023015"/>
    </source>
</evidence>
<dbReference type="InterPro" id="IPR045279">
    <property type="entry name" value="ARR-like"/>
</dbReference>
<feature type="domain" description="Response regulatory" evidence="9">
    <location>
        <begin position="1"/>
        <end position="78"/>
    </location>
</feature>
<evidence type="ECO:0000259" key="10">
    <source>
        <dbReference type="PROSITE" id="PS51294"/>
    </source>
</evidence>
<dbReference type="InterPro" id="IPR001789">
    <property type="entry name" value="Sig_transdc_resp-reg_receiver"/>
</dbReference>
<evidence type="ECO:0000259" key="9">
    <source>
        <dbReference type="PROSITE" id="PS50110"/>
    </source>
</evidence>
<comment type="subcellular location">
    <subcellularLocation>
        <location evidence="1">Nucleus</location>
    </subcellularLocation>
</comment>
<keyword evidence="6" id="KW-0804">Transcription</keyword>
<organism evidence="11 12">
    <name type="scientific">Ricinus communis</name>
    <name type="common">Castor bean</name>
    <dbReference type="NCBI Taxonomy" id="3988"/>
    <lineage>
        <taxon>Eukaryota</taxon>
        <taxon>Viridiplantae</taxon>
        <taxon>Streptophyta</taxon>
        <taxon>Embryophyta</taxon>
        <taxon>Tracheophyta</taxon>
        <taxon>Spermatophyta</taxon>
        <taxon>Magnoliopsida</taxon>
        <taxon>eudicotyledons</taxon>
        <taxon>Gunneridae</taxon>
        <taxon>Pentapetalae</taxon>
        <taxon>rosids</taxon>
        <taxon>fabids</taxon>
        <taxon>Malpighiales</taxon>
        <taxon>Euphorbiaceae</taxon>
        <taxon>Acalyphoideae</taxon>
        <taxon>Acalypheae</taxon>
        <taxon>Ricinus</taxon>
    </lineage>
</organism>
<dbReference type="Gene3D" id="3.40.50.2300">
    <property type="match status" value="1"/>
</dbReference>
<dbReference type="InterPro" id="IPR006447">
    <property type="entry name" value="Myb_dom_plants"/>
</dbReference>
<name>B9SJX5_RICCO</name>
<dbReference type="PROSITE" id="PS50110">
    <property type="entry name" value="RESPONSE_REGULATORY"/>
    <property type="match status" value="1"/>
</dbReference>
<keyword evidence="2" id="KW-0597">Phosphoprotein</keyword>
<dbReference type="EMBL" id="EQ973994">
    <property type="protein sequence ID" value="EEF36083.1"/>
    <property type="molecule type" value="Genomic_DNA"/>
</dbReference>
<dbReference type="GO" id="GO:0009736">
    <property type="term" value="P:cytokinin-activated signaling pathway"/>
    <property type="evidence" value="ECO:0007669"/>
    <property type="project" value="InterPro"/>
</dbReference>
<keyword evidence="12" id="KW-1185">Reference proteome</keyword>
<dbReference type="GO" id="GO:0005634">
    <property type="term" value="C:nucleus"/>
    <property type="evidence" value="ECO:0007669"/>
    <property type="project" value="UniProtKB-SubCell"/>
</dbReference>
<dbReference type="PANTHER" id="PTHR43874">
    <property type="entry name" value="TWO-COMPONENT RESPONSE REGULATOR"/>
    <property type="match status" value="1"/>
</dbReference>
<dbReference type="InterPro" id="IPR009057">
    <property type="entry name" value="Homeodomain-like_sf"/>
</dbReference>
<dbReference type="AlphaFoldDB" id="B9SJX5"/>
<dbReference type="Gene3D" id="1.10.10.60">
    <property type="entry name" value="Homeodomain-like"/>
    <property type="match status" value="1"/>
</dbReference>
<keyword evidence="7" id="KW-0539">Nucleus</keyword>
<reference evidence="12" key="1">
    <citation type="journal article" date="2010" name="Nat. Biotechnol.">
        <title>Draft genome sequence of the oilseed species Ricinus communis.</title>
        <authorList>
            <person name="Chan A.P."/>
            <person name="Crabtree J."/>
            <person name="Zhao Q."/>
            <person name="Lorenzi H."/>
            <person name="Orvis J."/>
            <person name="Puiu D."/>
            <person name="Melake-Berhan A."/>
            <person name="Jones K.M."/>
            <person name="Redman J."/>
            <person name="Chen G."/>
            <person name="Cahoon E.B."/>
            <person name="Gedil M."/>
            <person name="Stanke M."/>
            <person name="Haas B.J."/>
            <person name="Wortman J.R."/>
            <person name="Fraser-Liggett C.M."/>
            <person name="Ravel J."/>
            <person name="Rabinowicz P.D."/>
        </authorList>
    </citation>
    <scope>NUCLEOTIDE SEQUENCE [LARGE SCALE GENOMIC DNA]</scope>
    <source>
        <strain evidence="12">cv. Hale</strain>
    </source>
</reference>
<keyword evidence="5" id="KW-0010">Activator</keyword>
<dbReference type="InterPro" id="IPR011006">
    <property type="entry name" value="CheY-like_superfamily"/>
</dbReference>
<feature type="domain" description="HTH myb-type" evidence="10">
    <location>
        <begin position="203"/>
        <end position="262"/>
    </location>
</feature>